<evidence type="ECO:0000256" key="1">
    <source>
        <dbReference type="ARBA" id="ARBA00004651"/>
    </source>
</evidence>
<organism evidence="14 15">
    <name type="scientific">Lutispora saccharofermentans</name>
    <dbReference type="NCBI Taxonomy" id="3024236"/>
    <lineage>
        <taxon>Bacteria</taxon>
        <taxon>Bacillati</taxon>
        <taxon>Bacillota</taxon>
        <taxon>Clostridia</taxon>
        <taxon>Lutisporales</taxon>
        <taxon>Lutisporaceae</taxon>
        <taxon>Lutispora</taxon>
    </lineage>
</organism>
<dbReference type="InterPro" id="IPR002550">
    <property type="entry name" value="CNNM"/>
</dbReference>
<evidence type="ECO:0000256" key="7">
    <source>
        <dbReference type="ARBA" id="ARBA00023122"/>
    </source>
</evidence>
<evidence type="ECO:0000313" key="14">
    <source>
        <dbReference type="EMBL" id="MCQ1528948.1"/>
    </source>
</evidence>
<evidence type="ECO:0000256" key="10">
    <source>
        <dbReference type="PROSITE-ProRule" id="PRU01193"/>
    </source>
</evidence>
<dbReference type="Pfam" id="PF03471">
    <property type="entry name" value="CorC_HlyC"/>
    <property type="match status" value="1"/>
</dbReference>
<dbReference type="PANTHER" id="PTHR22777">
    <property type="entry name" value="HEMOLYSIN-RELATED"/>
    <property type="match status" value="1"/>
</dbReference>
<evidence type="ECO:0000256" key="5">
    <source>
        <dbReference type="ARBA" id="ARBA00022737"/>
    </source>
</evidence>
<dbReference type="Pfam" id="PF00571">
    <property type="entry name" value="CBS"/>
    <property type="match status" value="2"/>
</dbReference>
<dbReference type="InterPro" id="IPR046342">
    <property type="entry name" value="CBS_dom_sf"/>
</dbReference>
<gene>
    <name evidence="14" type="ORF">LJD61_05225</name>
</gene>
<keyword evidence="5" id="KW-0677">Repeat</keyword>
<feature type="domain" description="CNNM transmembrane" evidence="13">
    <location>
        <begin position="1"/>
        <end position="185"/>
    </location>
</feature>
<evidence type="ECO:0000259" key="13">
    <source>
        <dbReference type="PROSITE" id="PS51846"/>
    </source>
</evidence>
<comment type="similarity">
    <text evidence="2">Belongs to the UPF0053 family.</text>
</comment>
<evidence type="ECO:0000256" key="4">
    <source>
        <dbReference type="ARBA" id="ARBA00022692"/>
    </source>
</evidence>
<dbReference type="SUPFAM" id="SSF56176">
    <property type="entry name" value="FAD-binding/transporter-associated domain-like"/>
    <property type="match status" value="1"/>
</dbReference>
<keyword evidence="15" id="KW-1185">Reference proteome</keyword>
<feature type="transmembrane region" description="Helical" evidence="11">
    <location>
        <begin position="91"/>
        <end position="108"/>
    </location>
</feature>
<protein>
    <submittedName>
        <fullName evidence="14">Hemolysin family protein</fullName>
    </submittedName>
</protein>
<dbReference type="Pfam" id="PF01595">
    <property type="entry name" value="CNNM"/>
    <property type="match status" value="1"/>
</dbReference>
<keyword evidence="4 10" id="KW-0812">Transmembrane</keyword>
<feature type="transmembrane region" description="Helical" evidence="11">
    <location>
        <begin position="6"/>
        <end position="29"/>
    </location>
</feature>
<evidence type="ECO:0000256" key="2">
    <source>
        <dbReference type="ARBA" id="ARBA00006337"/>
    </source>
</evidence>
<dbReference type="InterPro" id="IPR016169">
    <property type="entry name" value="FAD-bd_PCMH_sub2"/>
</dbReference>
<reference evidence="14 15" key="1">
    <citation type="submission" date="2021-10" db="EMBL/GenBank/DDBJ databases">
        <title>Lutispora strain m25 sp. nov., a thermophilic, non-spore-forming bacterium isolated from a lab-scale methanogenic bioreactor digesting anaerobic sludge.</title>
        <authorList>
            <person name="El Houari A."/>
            <person name="Mcdonald J."/>
        </authorList>
    </citation>
    <scope>NUCLEOTIDE SEQUENCE [LARGE SCALE GENOMIC DNA]</scope>
    <source>
        <strain evidence="15">m25</strain>
    </source>
</reference>
<dbReference type="RefSeq" id="WP_255226471.1">
    <property type="nucleotide sequence ID" value="NZ_JAJEKE010000003.1"/>
</dbReference>
<name>A0ABT1NFL5_9FIRM</name>
<dbReference type="CDD" id="cd04590">
    <property type="entry name" value="CBS_pair_CorC_HlyC_assoc"/>
    <property type="match status" value="1"/>
</dbReference>
<dbReference type="InterPro" id="IPR036318">
    <property type="entry name" value="FAD-bd_PCMH-like_sf"/>
</dbReference>
<dbReference type="SMART" id="SM01091">
    <property type="entry name" value="CorC_HlyC"/>
    <property type="match status" value="1"/>
</dbReference>
<dbReference type="InterPro" id="IPR044751">
    <property type="entry name" value="Ion_transp-like_CBS"/>
</dbReference>
<evidence type="ECO:0000313" key="15">
    <source>
        <dbReference type="Proteomes" id="UP001651880"/>
    </source>
</evidence>
<accession>A0ABT1NFL5</accession>
<dbReference type="SUPFAM" id="SSF54631">
    <property type="entry name" value="CBS-domain pair"/>
    <property type="match status" value="1"/>
</dbReference>
<sequence length="419" mass="46756">MDSWPYIGIVLLIMLSAFFSGSEIAFASVNKARLKKASQSGKSSAKIALYITEHFEDALSTILIGNNLVNIAASSISTVIAIGLMGESGTVAATLIMTVVILTFGEITPKIIAKQQCNKFVLLASYPLRFLMVIMKPVIAVVVWIVNLISKLWEKDGQKEPSVTEEELVSIIESIEDDGIIDKDRSELLQSALEFSDISVEEILTPRTDMIAIDIDDDMDTIVDIALNSPYSRIPVYEDTIDNIIGVLYLGRFLKKLVDEEPVNIRSMLIEACFVHKTMKLPAIFAELKRRRLQLAIVTDEYGGTMGCITMEDVLEQLVGDIWDETDEIINEFVILGENTYEVSGDLTIRDFFEYVDIDDRDFESEYSTVGGWTIEMLNGLPNTGDTFRYKNLTIKVIELDGMRITRLSVVVAPEADED</sequence>
<keyword evidence="8 10" id="KW-0472">Membrane</keyword>
<evidence type="ECO:0000256" key="9">
    <source>
        <dbReference type="PROSITE-ProRule" id="PRU00703"/>
    </source>
</evidence>
<keyword evidence="3" id="KW-1003">Cell membrane</keyword>
<dbReference type="Proteomes" id="UP001651880">
    <property type="component" value="Unassembled WGS sequence"/>
</dbReference>
<proteinExistence type="inferred from homology"/>
<dbReference type="PROSITE" id="PS51371">
    <property type="entry name" value="CBS"/>
    <property type="match status" value="1"/>
</dbReference>
<dbReference type="PANTHER" id="PTHR22777:SF32">
    <property type="entry name" value="UPF0053 INNER MEMBRANE PROTEIN YFJD"/>
    <property type="match status" value="1"/>
</dbReference>
<dbReference type="PROSITE" id="PS51846">
    <property type="entry name" value="CNNM"/>
    <property type="match status" value="1"/>
</dbReference>
<dbReference type="Gene3D" id="3.30.465.10">
    <property type="match status" value="1"/>
</dbReference>
<keyword evidence="7 9" id="KW-0129">CBS domain</keyword>
<feature type="transmembrane region" description="Helical" evidence="11">
    <location>
        <begin position="120"/>
        <end position="146"/>
    </location>
</feature>
<comment type="subcellular location">
    <subcellularLocation>
        <location evidence="1">Cell membrane</location>
        <topology evidence="1">Multi-pass membrane protein</topology>
    </subcellularLocation>
</comment>
<dbReference type="EMBL" id="JAJEKE010000003">
    <property type="protein sequence ID" value="MCQ1528948.1"/>
    <property type="molecule type" value="Genomic_DNA"/>
</dbReference>
<dbReference type="Gene3D" id="3.10.580.10">
    <property type="entry name" value="CBS-domain"/>
    <property type="match status" value="1"/>
</dbReference>
<evidence type="ECO:0000256" key="3">
    <source>
        <dbReference type="ARBA" id="ARBA00022475"/>
    </source>
</evidence>
<dbReference type="InterPro" id="IPR005170">
    <property type="entry name" value="Transptr-assoc_dom"/>
</dbReference>
<evidence type="ECO:0000256" key="11">
    <source>
        <dbReference type="SAM" id="Phobius"/>
    </source>
</evidence>
<evidence type="ECO:0000256" key="8">
    <source>
        <dbReference type="ARBA" id="ARBA00023136"/>
    </source>
</evidence>
<evidence type="ECO:0000259" key="12">
    <source>
        <dbReference type="PROSITE" id="PS51371"/>
    </source>
</evidence>
<comment type="caution">
    <text evidence="14">The sequence shown here is derived from an EMBL/GenBank/DDBJ whole genome shotgun (WGS) entry which is preliminary data.</text>
</comment>
<feature type="domain" description="CBS" evidence="12">
    <location>
        <begin position="204"/>
        <end position="263"/>
    </location>
</feature>
<dbReference type="InterPro" id="IPR000644">
    <property type="entry name" value="CBS_dom"/>
</dbReference>
<evidence type="ECO:0000256" key="6">
    <source>
        <dbReference type="ARBA" id="ARBA00022989"/>
    </source>
</evidence>
<keyword evidence="6 10" id="KW-1133">Transmembrane helix</keyword>
<feature type="transmembrane region" description="Helical" evidence="11">
    <location>
        <begin position="68"/>
        <end position="85"/>
    </location>
</feature>